<protein>
    <submittedName>
        <fullName evidence="8">Glycosyltransferase involved in cell wall bisynthesis</fullName>
    </submittedName>
</protein>
<evidence type="ECO:0000313" key="9">
    <source>
        <dbReference type="Proteomes" id="UP000223759"/>
    </source>
</evidence>
<dbReference type="InterPro" id="IPR029044">
    <property type="entry name" value="Nucleotide-diphossugar_trans"/>
</dbReference>
<name>A0A1R3W5Y5_9GAMM</name>
<keyword evidence="6" id="KW-1133">Transmembrane helix</keyword>
<dbReference type="OrthoDB" id="9777873at2"/>
<feature type="transmembrane region" description="Helical" evidence="6">
    <location>
        <begin position="208"/>
        <end position="228"/>
    </location>
</feature>
<dbReference type="Gene3D" id="3.90.550.10">
    <property type="entry name" value="Spore Coat Polysaccharide Biosynthesis Protein SpsA, Chain A"/>
    <property type="match status" value="1"/>
</dbReference>
<keyword evidence="9" id="KW-1185">Reference proteome</keyword>
<keyword evidence="5 6" id="KW-0472">Membrane</keyword>
<proteinExistence type="predicted"/>
<keyword evidence="3" id="KW-0328">Glycosyltransferase</keyword>
<dbReference type="Pfam" id="PF00535">
    <property type="entry name" value="Glycos_transf_2"/>
    <property type="match status" value="1"/>
</dbReference>
<accession>A0A1R3W5Y5</accession>
<dbReference type="EMBL" id="FTPK01000003">
    <property type="protein sequence ID" value="SIT73060.1"/>
    <property type="molecule type" value="Genomic_DNA"/>
</dbReference>
<evidence type="ECO:0000256" key="1">
    <source>
        <dbReference type="ARBA" id="ARBA00004236"/>
    </source>
</evidence>
<keyword evidence="2" id="KW-1003">Cell membrane</keyword>
<dbReference type="GO" id="GO:0005886">
    <property type="term" value="C:plasma membrane"/>
    <property type="evidence" value="ECO:0007669"/>
    <property type="project" value="UniProtKB-SubCell"/>
</dbReference>
<dbReference type="STRING" id="233100.SAMN05216526_1797"/>
<evidence type="ECO:0000256" key="3">
    <source>
        <dbReference type="ARBA" id="ARBA00022676"/>
    </source>
</evidence>
<dbReference type="RefSeq" id="WP_076756175.1">
    <property type="nucleotide sequence ID" value="NZ_CP023018.1"/>
</dbReference>
<keyword evidence="4 8" id="KW-0808">Transferase</keyword>
<evidence type="ECO:0000256" key="4">
    <source>
        <dbReference type="ARBA" id="ARBA00022679"/>
    </source>
</evidence>
<reference evidence="8 9" key="1">
    <citation type="submission" date="2017-01" db="EMBL/GenBank/DDBJ databases">
        <authorList>
            <person name="Mah S.A."/>
            <person name="Swanson W.J."/>
            <person name="Moy G.W."/>
            <person name="Vacquier V.D."/>
        </authorList>
    </citation>
    <scope>NUCLEOTIDE SEQUENCE [LARGE SCALE GENOMIC DNA]</scope>
    <source>
        <strain evidence="8 9">M9</strain>
    </source>
</reference>
<dbReference type="PANTHER" id="PTHR43646:SF2">
    <property type="entry name" value="GLYCOSYLTRANSFERASE 2-LIKE DOMAIN-CONTAINING PROTEIN"/>
    <property type="match status" value="1"/>
</dbReference>
<comment type="subcellular location">
    <subcellularLocation>
        <location evidence="1">Cell membrane</location>
    </subcellularLocation>
</comment>
<feature type="domain" description="Glycosyltransferase 2-like" evidence="7">
    <location>
        <begin position="8"/>
        <end position="111"/>
    </location>
</feature>
<evidence type="ECO:0000256" key="6">
    <source>
        <dbReference type="SAM" id="Phobius"/>
    </source>
</evidence>
<dbReference type="GO" id="GO:0016757">
    <property type="term" value="F:glycosyltransferase activity"/>
    <property type="evidence" value="ECO:0007669"/>
    <property type="project" value="UniProtKB-KW"/>
</dbReference>
<evidence type="ECO:0000256" key="2">
    <source>
        <dbReference type="ARBA" id="ARBA00022475"/>
    </source>
</evidence>
<dbReference type="InterPro" id="IPR001173">
    <property type="entry name" value="Glyco_trans_2-like"/>
</dbReference>
<evidence type="ECO:0000313" key="8">
    <source>
        <dbReference type="EMBL" id="SIT73060.1"/>
    </source>
</evidence>
<evidence type="ECO:0000256" key="5">
    <source>
        <dbReference type="ARBA" id="ARBA00023136"/>
    </source>
</evidence>
<dbReference type="PANTHER" id="PTHR43646">
    <property type="entry name" value="GLYCOSYLTRANSFERASE"/>
    <property type="match status" value="1"/>
</dbReference>
<sequence>MSAAPIYSVIIPAWNEAGWIEKSLEAVFAACHAQPESFEVIVVDNNSSDDTAELARAAGAKVVFEPHQQIARARNAGAQAAQGQWLIFVDADTWPEAALIRATLDQLASGAVSGGGAQVDFDDLPLAIYRLGLRLWNFASYYGGVAAGCYLFCQAAALKEIGGFSEKVYAGEEAFFSRGIRRWGKARGLKFHIIRSPKVLTSGRKTQWFAPWQHVMVALTVLLMPFVIRSKRLSWFWYRRPPQ</sequence>
<gene>
    <name evidence="8" type="ORF">SAMN05216526_1797</name>
</gene>
<keyword evidence="6" id="KW-0812">Transmembrane</keyword>
<dbReference type="SUPFAM" id="SSF53448">
    <property type="entry name" value="Nucleotide-diphospho-sugar transferases"/>
    <property type="match status" value="1"/>
</dbReference>
<organism evidence="8 9">
    <name type="scientific">Ectothiorhodosinus mongolicus</name>
    <dbReference type="NCBI Taxonomy" id="233100"/>
    <lineage>
        <taxon>Bacteria</taxon>
        <taxon>Pseudomonadati</taxon>
        <taxon>Pseudomonadota</taxon>
        <taxon>Gammaproteobacteria</taxon>
        <taxon>Chromatiales</taxon>
        <taxon>Ectothiorhodospiraceae</taxon>
        <taxon>Ectothiorhodosinus</taxon>
    </lineage>
</organism>
<dbReference type="Proteomes" id="UP000223759">
    <property type="component" value="Unassembled WGS sequence"/>
</dbReference>
<dbReference type="AlphaFoldDB" id="A0A1R3W5Y5"/>
<evidence type="ECO:0000259" key="7">
    <source>
        <dbReference type="Pfam" id="PF00535"/>
    </source>
</evidence>